<reference evidence="1 2" key="1">
    <citation type="submission" date="2019-04" db="EMBL/GenBank/DDBJ databases">
        <title>Natronospirillum operosus gen. nov., sp. nov., a haloalkaliphilic satellite isolated from decaying biomass of laboratory culture of cyanobacterium Geitlerinema sp. and proposal of Natronospirillaceae fam. nov. and Saccharospirillaceae fam. nov.</title>
        <authorList>
            <person name="Kevbrin V."/>
            <person name="Boltyanskaya Y."/>
            <person name="Koziaeva V."/>
            <person name="Grouzdev D.S."/>
            <person name="Park M."/>
            <person name="Cho J."/>
        </authorList>
    </citation>
    <scope>NUCLEOTIDE SEQUENCE [LARGE SCALE GENOMIC DNA]</scope>
    <source>
        <strain evidence="1 2">G-116</strain>
    </source>
</reference>
<dbReference type="OrthoDB" id="9813892at2"/>
<dbReference type="Gene3D" id="2.130.10.10">
    <property type="entry name" value="YVTN repeat-like/Quinoprotein amine dehydrogenase"/>
    <property type="match status" value="2"/>
</dbReference>
<sequence length="317" mass="34326">MRKTVYFSTLLGVAALAFGGAWVFGSLEQASSEPMSPVESIYYEYEQNHIHGLGFHPAQQSLFLATHFGIFVLQNSELYQLGASRDDFMGFSLHPHDPDVIYTSGHPRRGGNMGVMKSSDGGKTYEQVFTGLQGGTVDFHSMTISAADAGILYGAFRGRLYRSLDGAESWSYATAEGLPGQGYCWGVPCLHADPHDPNRIYAGTPEGLMRSDDQGDHWTEVTDGRAGAVVSAGVAPNDGQVLIAHTQHYGVARSVDAGSTWESASAGLELANGEAVFQFVFDPDDANRVFLATTGDQVYQSNDQGRNWKKLLGVNWP</sequence>
<dbReference type="RefSeq" id="WP_135482650.1">
    <property type="nucleotide sequence ID" value="NZ_SRMF01000002.1"/>
</dbReference>
<dbReference type="CDD" id="cd15482">
    <property type="entry name" value="Sialidase_non-viral"/>
    <property type="match status" value="1"/>
</dbReference>
<dbReference type="PANTHER" id="PTHR43739:SF5">
    <property type="entry name" value="EXO-ALPHA-SIALIDASE"/>
    <property type="match status" value="1"/>
</dbReference>
<dbReference type="SUPFAM" id="SSF110296">
    <property type="entry name" value="Oligoxyloglucan reducing end-specific cellobiohydrolase"/>
    <property type="match status" value="1"/>
</dbReference>
<proteinExistence type="predicted"/>
<comment type="caution">
    <text evidence="1">The sequence shown here is derived from an EMBL/GenBank/DDBJ whole genome shotgun (WGS) entry which is preliminary data.</text>
</comment>
<evidence type="ECO:0000313" key="2">
    <source>
        <dbReference type="Proteomes" id="UP000297475"/>
    </source>
</evidence>
<dbReference type="PANTHER" id="PTHR43739">
    <property type="entry name" value="XYLOGLUCANASE (EUROFUNG)"/>
    <property type="match status" value="1"/>
</dbReference>
<organism evidence="1 2">
    <name type="scientific">Natronospirillum operosum</name>
    <dbReference type="NCBI Taxonomy" id="2759953"/>
    <lineage>
        <taxon>Bacteria</taxon>
        <taxon>Pseudomonadati</taxon>
        <taxon>Pseudomonadota</taxon>
        <taxon>Gammaproteobacteria</taxon>
        <taxon>Oceanospirillales</taxon>
        <taxon>Natronospirillaceae</taxon>
        <taxon>Natronospirillum</taxon>
    </lineage>
</organism>
<dbReference type="EMBL" id="SRMF01000002">
    <property type="protein sequence ID" value="TGG94081.1"/>
    <property type="molecule type" value="Genomic_DNA"/>
</dbReference>
<gene>
    <name evidence="1" type="ORF">E4656_07850</name>
</gene>
<dbReference type="InterPro" id="IPR052025">
    <property type="entry name" value="Xyloglucanase_GH74"/>
</dbReference>
<name>A0A4Z0WFY7_9GAMM</name>
<accession>A0A4Z0WFY7</accession>
<evidence type="ECO:0000313" key="1">
    <source>
        <dbReference type="EMBL" id="TGG94081.1"/>
    </source>
</evidence>
<dbReference type="Proteomes" id="UP000297475">
    <property type="component" value="Unassembled WGS sequence"/>
</dbReference>
<protein>
    <submittedName>
        <fullName evidence="1">Uncharacterized protein</fullName>
    </submittedName>
</protein>
<dbReference type="GO" id="GO:0010411">
    <property type="term" value="P:xyloglucan metabolic process"/>
    <property type="evidence" value="ECO:0007669"/>
    <property type="project" value="TreeGrafter"/>
</dbReference>
<dbReference type="InterPro" id="IPR015943">
    <property type="entry name" value="WD40/YVTN_repeat-like_dom_sf"/>
</dbReference>
<keyword evidence="2" id="KW-1185">Reference proteome</keyword>
<dbReference type="AlphaFoldDB" id="A0A4Z0WFY7"/>